<proteinExistence type="predicted"/>
<dbReference type="InterPro" id="IPR038721">
    <property type="entry name" value="IS701-like_DDE_dom"/>
</dbReference>
<reference evidence="2" key="1">
    <citation type="submission" date="2014-09" db="EMBL/GenBank/DDBJ databases">
        <authorList>
            <person name="Probst J Alexander"/>
        </authorList>
    </citation>
    <scope>NUCLEOTIDE SEQUENCE</scope>
</reference>
<feature type="domain" description="Transposase IS701-like DDE" evidence="1">
    <location>
        <begin position="35"/>
        <end position="215"/>
    </location>
</feature>
<dbReference type="EMBL" id="CCXY01000008">
    <property type="protein sequence ID" value="CEG11054.1"/>
    <property type="molecule type" value="Genomic_DNA"/>
</dbReference>
<gene>
    <name evidence="2" type="ORF">MSIBF_A1050002</name>
</gene>
<accession>A0A098E6L6</accession>
<dbReference type="InterPro" id="IPR039365">
    <property type="entry name" value="IS701-like"/>
</dbReference>
<organism evidence="2">
    <name type="scientific">groundwater metagenome</name>
    <dbReference type="NCBI Taxonomy" id="717931"/>
    <lineage>
        <taxon>unclassified sequences</taxon>
        <taxon>metagenomes</taxon>
        <taxon>ecological metagenomes</taxon>
    </lineage>
</organism>
<sequence>MELPIVEFPKYIKDISHVFAELFEQERTRNQFGRLMTGFVMGDKHTIAHMNGLFTFHTNQCNLNRFVTNSTWKIEDLNKKKIELIATNEKDGFVVLDDYITEKCGKNMFGVDWQYDHCQGRNVWGVQIADCVLSGNGIYPLLSSVYLKKKGKEISDKHEFRTKIEIQKEHLKDLVKMGLNFSCVLMDSWYFDKSLVKFIESLGKDWISACKSNRLILVKGKWMRIDKFADEIKKDDFKQITLNDKKYKMKTFTVIMKGIGAIRILISQDEKENINFYASNKVDWDEVDIAQRYSKRWDIEVWHKEGKGMYGLKECQLRCDDGVNKYLTLSALADTLLDISSMLSPLYATLVKQGRTMGCSICTKIYKKVLAIFFLL</sequence>
<dbReference type="PANTHER" id="PTHR33627:SF1">
    <property type="entry name" value="TRANSPOSASE"/>
    <property type="match status" value="1"/>
</dbReference>
<dbReference type="PANTHER" id="PTHR33627">
    <property type="entry name" value="TRANSPOSASE"/>
    <property type="match status" value="1"/>
</dbReference>
<evidence type="ECO:0000259" key="1">
    <source>
        <dbReference type="Pfam" id="PF13546"/>
    </source>
</evidence>
<protein>
    <recommendedName>
        <fullName evidence="1">Transposase IS701-like DDE domain-containing protein</fullName>
    </recommendedName>
</protein>
<dbReference type="SUPFAM" id="SSF53098">
    <property type="entry name" value="Ribonuclease H-like"/>
    <property type="match status" value="1"/>
</dbReference>
<dbReference type="Pfam" id="PF13546">
    <property type="entry name" value="DDE_5"/>
    <property type="match status" value="1"/>
</dbReference>
<evidence type="ECO:0000313" key="2">
    <source>
        <dbReference type="EMBL" id="CEG11054.1"/>
    </source>
</evidence>
<dbReference type="InterPro" id="IPR012337">
    <property type="entry name" value="RNaseH-like_sf"/>
</dbReference>
<dbReference type="AlphaFoldDB" id="A0A098E6L6"/>
<name>A0A098E6L6_9ZZZZ</name>